<dbReference type="InterPro" id="IPR027417">
    <property type="entry name" value="P-loop_NTPase"/>
</dbReference>
<evidence type="ECO:0000256" key="2">
    <source>
        <dbReference type="ARBA" id="ARBA00022741"/>
    </source>
</evidence>
<evidence type="ECO:0000256" key="5">
    <source>
        <dbReference type="SAM" id="MobiDB-lite"/>
    </source>
</evidence>
<evidence type="ECO:0000313" key="7">
    <source>
        <dbReference type="EMBL" id="CAD1575794.1"/>
    </source>
</evidence>
<comment type="similarity">
    <text evidence="1">Belongs to the DNA mismatch repair MutS family.</text>
</comment>
<dbReference type="PROSITE" id="PS00486">
    <property type="entry name" value="DNA_MISMATCH_REPAIR_2"/>
    <property type="match status" value="1"/>
</dbReference>
<feature type="region of interest" description="Disordered" evidence="5">
    <location>
        <begin position="295"/>
        <end position="369"/>
    </location>
</feature>
<dbReference type="InterPro" id="IPR000432">
    <property type="entry name" value="DNA_mismatch_repair_MutS_C"/>
</dbReference>
<feature type="compositionally biased region" description="Low complexity" evidence="5">
    <location>
        <begin position="388"/>
        <end position="403"/>
    </location>
</feature>
<dbReference type="SMART" id="SM00534">
    <property type="entry name" value="MUTSac"/>
    <property type="match status" value="1"/>
</dbReference>
<evidence type="ECO:0000256" key="3">
    <source>
        <dbReference type="ARBA" id="ARBA00022840"/>
    </source>
</evidence>
<dbReference type="SUPFAM" id="SSF52540">
    <property type="entry name" value="P-loop containing nucleoside triphosphate hydrolases"/>
    <property type="match status" value="1"/>
</dbReference>
<dbReference type="Pfam" id="PF00488">
    <property type="entry name" value="MutS_V"/>
    <property type="match status" value="1"/>
</dbReference>
<evidence type="ECO:0000256" key="4">
    <source>
        <dbReference type="ARBA" id="ARBA00023125"/>
    </source>
</evidence>
<feature type="region of interest" description="Disordered" evidence="5">
    <location>
        <begin position="381"/>
        <end position="425"/>
    </location>
</feature>
<accession>A0A6V7LIL6</accession>
<dbReference type="GO" id="GO:0005524">
    <property type="term" value="F:ATP binding"/>
    <property type="evidence" value="ECO:0007669"/>
    <property type="project" value="UniProtKB-KW"/>
</dbReference>
<reference evidence="7" key="1">
    <citation type="submission" date="2020-07" db="EMBL/GenBank/DDBJ databases">
        <authorList>
            <person name="Ferguson B K."/>
        </authorList>
    </citation>
    <scope>NUCLEOTIDE SEQUENCE</scope>
    <source>
        <strain evidence="7">L06</strain>
    </source>
</reference>
<keyword evidence="2" id="KW-0547">Nucleotide-binding</keyword>
<protein>
    <recommendedName>
        <fullName evidence="6">DNA mismatch repair proteins mutS family domain-containing protein</fullName>
    </recommendedName>
</protein>
<feature type="compositionally biased region" description="Low complexity" evidence="5">
    <location>
        <begin position="310"/>
        <end position="321"/>
    </location>
</feature>
<feature type="region of interest" description="Disordered" evidence="5">
    <location>
        <begin position="192"/>
        <end position="281"/>
    </location>
</feature>
<dbReference type="Gene3D" id="3.40.50.300">
    <property type="entry name" value="P-loop containing nucleotide triphosphate hydrolases"/>
    <property type="match status" value="1"/>
</dbReference>
<feature type="compositionally biased region" description="Polar residues" evidence="5">
    <location>
        <begin position="225"/>
        <end position="239"/>
    </location>
</feature>
<name>A0A6V7LIL6_9HYME</name>
<evidence type="ECO:0000256" key="1">
    <source>
        <dbReference type="ARBA" id="ARBA00006271"/>
    </source>
</evidence>
<dbReference type="EMBL" id="CADCXW020000343">
    <property type="protein sequence ID" value="CAD1575794.1"/>
    <property type="molecule type" value="Genomic_DNA"/>
</dbReference>
<keyword evidence="4" id="KW-0238">DNA-binding</keyword>
<feature type="compositionally biased region" description="Basic and acidic residues" evidence="5">
    <location>
        <begin position="297"/>
        <end position="307"/>
    </location>
</feature>
<evidence type="ECO:0000259" key="6">
    <source>
        <dbReference type="PROSITE" id="PS00486"/>
    </source>
</evidence>
<keyword evidence="3" id="KW-0067">ATP-binding</keyword>
<feature type="compositionally biased region" description="Low complexity" evidence="5">
    <location>
        <begin position="254"/>
        <end position="269"/>
    </location>
</feature>
<organism evidence="7">
    <name type="scientific">Bracon brevicornis</name>
    <dbReference type="NCBI Taxonomy" id="1563983"/>
    <lineage>
        <taxon>Eukaryota</taxon>
        <taxon>Metazoa</taxon>
        <taxon>Ecdysozoa</taxon>
        <taxon>Arthropoda</taxon>
        <taxon>Hexapoda</taxon>
        <taxon>Insecta</taxon>
        <taxon>Pterygota</taxon>
        <taxon>Neoptera</taxon>
        <taxon>Endopterygota</taxon>
        <taxon>Hymenoptera</taxon>
        <taxon>Apocrita</taxon>
        <taxon>Ichneumonoidea</taxon>
        <taxon>Braconidae</taxon>
        <taxon>Braconinae</taxon>
        <taxon>Bracon</taxon>
    </lineage>
</organism>
<dbReference type="InterPro" id="IPR045076">
    <property type="entry name" value="MutS"/>
</dbReference>
<dbReference type="GO" id="GO:0007131">
    <property type="term" value="P:reciprocal meiotic recombination"/>
    <property type="evidence" value="ECO:0007669"/>
    <property type="project" value="TreeGrafter"/>
</dbReference>
<dbReference type="GO" id="GO:0030983">
    <property type="term" value="F:mismatched DNA binding"/>
    <property type="evidence" value="ECO:0007669"/>
    <property type="project" value="InterPro"/>
</dbReference>
<dbReference type="PANTHER" id="PTHR11361:SF21">
    <property type="entry name" value="MUTS PROTEIN HOMOLOG 4"/>
    <property type="match status" value="1"/>
</dbReference>
<gene>
    <name evidence="7" type="ORF">BBRV_LOCUS106921</name>
</gene>
<dbReference type="AlphaFoldDB" id="A0A6V7LIL6"/>
<sequence length="689" mass="77168">MKEMQYILQSLTPNSLVILDELCSSTSVEEGASIAWAISKKLLLSQAFTFSATHFEYLLKLAEVYPNVTNHYMEAVLNALDRPEEARLVYSHRLKEGIQKIQNYGLMLAKATGLPQDILRNAEVFAKQIREKMEINKPTKSAAETEVPPEPATKSKLKSNYDKLAAAVGEMRQDDEIDDEQLYELVKGLQSISYEEPPPSPEKSPGIDSEGPTRDSADETPAPKKQQSPEVSSSSGRNTDSAKKSSKRRVTFTPNLELPPKLPKLLDGPRQPLTVPKKPSILEEKQVSLSLFIKKSSGNDESSKSIENRGSTLKKSSGLSGCQQIARNPLKPLNPAPEVDNPENSPFKVPGRPVSKKRGIFEDPDSPLFIPRSQPVASCSIPKCITPNSSSGSSTSSSNAKSIKNNKKLQPFFSLTPNPPKNRKRKSFLDFIPQDFFGNDLRKLDDQGSSSEESSDKFKNDVIASLPPVLRPVSENTFFPEQFSHLRHLTKNIYRDNESKATRHTKPQDPYYFISNIVEKTPGTDNSQSENIEKMNTDAFLKSPNLFFKEPNGSIDKISIMNDIVPQEIEKMNAETHFKVVERSFPKPGNSGQSFNEDWSVFDNMDENPFEKSLFEDTKQNLFDDIKMNGFKIDRASFGLADDKQSCVSICSMNSQEARINVIKKEAAIFKQIAGDEFDEDDFYNSYMQ</sequence>
<dbReference type="GO" id="GO:0140664">
    <property type="term" value="F:ATP-dependent DNA damage sensor activity"/>
    <property type="evidence" value="ECO:0007669"/>
    <property type="project" value="InterPro"/>
</dbReference>
<dbReference type="GO" id="GO:0006298">
    <property type="term" value="P:mismatch repair"/>
    <property type="evidence" value="ECO:0007669"/>
    <property type="project" value="InterPro"/>
</dbReference>
<dbReference type="GO" id="GO:0005634">
    <property type="term" value="C:nucleus"/>
    <property type="evidence" value="ECO:0007669"/>
    <property type="project" value="TreeGrafter"/>
</dbReference>
<dbReference type="PANTHER" id="PTHR11361">
    <property type="entry name" value="DNA MISMATCH REPAIR PROTEIN MUTS FAMILY MEMBER"/>
    <property type="match status" value="1"/>
</dbReference>
<proteinExistence type="inferred from homology"/>
<feature type="region of interest" description="Disordered" evidence="5">
    <location>
        <begin position="136"/>
        <end position="158"/>
    </location>
</feature>
<feature type="domain" description="DNA mismatch repair proteins mutS family" evidence="6">
    <location>
        <begin position="15"/>
        <end position="31"/>
    </location>
</feature>